<keyword evidence="3" id="KW-1185">Reference proteome</keyword>
<comment type="caution">
    <text evidence="2">The sequence shown here is derived from an EMBL/GenBank/DDBJ whole genome shotgun (WGS) entry which is preliminary data.</text>
</comment>
<evidence type="ECO:0000313" key="2">
    <source>
        <dbReference type="EMBL" id="KAF3034260.1"/>
    </source>
</evidence>
<organism evidence="2 3">
    <name type="scientific">Didymella heteroderae</name>
    <dbReference type="NCBI Taxonomy" id="1769908"/>
    <lineage>
        <taxon>Eukaryota</taxon>
        <taxon>Fungi</taxon>
        <taxon>Dikarya</taxon>
        <taxon>Ascomycota</taxon>
        <taxon>Pezizomycotina</taxon>
        <taxon>Dothideomycetes</taxon>
        <taxon>Pleosporomycetidae</taxon>
        <taxon>Pleosporales</taxon>
        <taxon>Pleosporineae</taxon>
        <taxon>Didymellaceae</taxon>
        <taxon>Didymella</taxon>
    </lineage>
</organism>
<feature type="region of interest" description="Disordered" evidence="1">
    <location>
        <begin position="1"/>
        <end position="37"/>
    </location>
</feature>
<evidence type="ECO:0000313" key="3">
    <source>
        <dbReference type="Proteomes" id="UP000758155"/>
    </source>
</evidence>
<dbReference type="Proteomes" id="UP000758155">
    <property type="component" value="Unassembled WGS sequence"/>
</dbReference>
<protein>
    <submittedName>
        <fullName evidence="2">Uncharacterized protein</fullName>
    </submittedName>
</protein>
<accession>A0A9P4WJQ8</accession>
<gene>
    <name evidence="2" type="ORF">E8E12_006288</name>
</gene>
<dbReference type="OrthoDB" id="3767236at2759"/>
<name>A0A9P4WJQ8_9PLEO</name>
<proteinExistence type="predicted"/>
<sequence>MSDPRNMFPGVHSKEVEPAIQQPATESHAFSTDEKPAQAWQIWDAPEDPSAADTLPSTFKPTSLCVYTQHSRGLWQPTNGNNSSVFIIMMATRNNVDKYDWITEDDVSPLAHCATIADARKELQGLAQRYENATPVVENIELGHHFKIVGKHKTRTVWVKEVGHARSLKMVNLDDVDGGMYEDWIGNVYAENEDRPRQPFGQGPPPPSQV</sequence>
<dbReference type="EMBL" id="SWKV01000070">
    <property type="protein sequence ID" value="KAF3034260.1"/>
    <property type="molecule type" value="Genomic_DNA"/>
</dbReference>
<reference evidence="2" key="1">
    <citation type="submission" date="2019-04" db="EMBL/GenBank/DDBJ databases">
        <title>Sequencing of skin fungus with MAO and IRED activity.</title>
        <authorList>
            <person name="Marsaioli A.J."/>
            <person name="Bonatto J.M.C."/>
            <person name="Reis Junior O."/>
        </authorList>
    </citation>
    <scope>NUCLEOTIDE SEQUENCE</scope>
    <source>
        <strain evidence="2">28M1</strain>
    </source>
</reference>
<evidence type="ECO:0000256" key="1">
    <source>
        <dbReference type="SAM" id="MobiDB-lite"/>
    </source>
</evidence>
<dbReference type="AlphaFoldDB" id="A0A9P4WJQ8"/>